<comment type="caution">
    <text evidence="4">The sequence shown here is derived from an EMBL/GenBank/DDBJ whole genome shotgun (WGS) entry which is preliminary data.</text>
</comment>
<dbReference type="InterPro" id="IPR051909">
    <property type="entry name" value="MFP_Cation_Efflux"/>
</dbReference>
<dbReference type="Proteomes" id="UP000012317">
    <property type="component" value="Unassembled WGS sequence"/>
</dbReference>
<proteinExistence type="inferred from homology"/>
<feature type="domain" description="Multidrug resistance protein MdtA-like barrel-sandwich hybrid" evidence="3">
    <location>
        <begin position="77"/>
        <end position="214"/>
    </location>
</feature>
<dbReference type="GO" id="GO:0022857">
    <property type="term" value="F:transmembrane transporter activity"/>
    <property type="evidence" value="ECO:0007669"/>
    <property type="project" value="InterPro"/>
</dbReference>
<dbReference type="Pfam" id="PF25917">
    <property type="entry name" value="BSH_RND"/>
    <property type="match status" value="1"/>
</dbReference>
<evidence type="ECO:0000256" key="1">
    <source>
        <dbReference type="ARBA" id="ARBA00009477"/>
    </source>
</evidence>
<dbReference type="STRING" id="1189619.pgond44_04630"/>
<evidence type="ECO:0000256" key="2">
    <source>
        <dbReference type="ARBA" id="ARBA00022448"/>
    </source>
</evidence>
<evidence type="ECO:0000313" key="5">
    <source>
        <dbReference type="Proteomes" id="UP000012317"/>
    </source>
</evidence>
<gene>
    <name evidence="4" type="ORF">pgond44_04630</name>
</gene>
<dbReference type="InterPro" id="IPR058625">
    <property type="entry name" value="MdtA-like_BSH"/>
</dbReference>
<evidence type="ECO:0000259" key="3">
    <source>
        <dbReference type="Pfam" id="PF25917"/>
    </source>
</evidence>
<protein>
    <submittedName>
        <fullName evidence="4">Toxic metal ion efflux system membrane fusion protein</fullName>
    </submittedName>
</protein>
<dbReference type="PANTHER" id="PTHR30097:SF4">
    <property type="entry name" value="SLR6042 PROTEIN"/>
    <property type="match status" value="1"/>
</dbReference>
<dbReference type="PROSITE" id="PS51257">
    <property type="entry name" value="PROKAR_LIPOPROTEIN"/>
    <property type="match status" value="1"/>
</dbReference>
<dbReference type="NCBIfam" id="TIGR01730">
    <property type="entry name" value="RND_mfp"/>
    <property type="match status" value="1"/>
</dbReference>
<dbReference type="GO" id="GO:0015679">
    <property type="term" value="P:plasma membrane copper ion transport"/>
    <property type="evidence" value="ECO:0007669"/>
    <property type="project" value="TreeGrafter"/>
</dbReference>
<reference evidence="4 5" key="1">
    <citation type="journal article" date="2014" name="Genome Biol. Evol.">
        <title>Extensive gene acquisition in the extremely psychrophilic bacterial species Psychroflexus torquis and the link to sea-ice ecosystem specialism.</title>
        <authorList>
            <person name="Feng S."/>
            <person name="Powell S.M."/>
            <person name="Wilson R."/>
            <person name="Bowman J.P."/>
        </authorList>
    </citation>
    <scope>NUCLEOTIDE SEQUENCE [LARGE SCALE GENOMIC DNA]</scope>
    <source>
        <strain evidence="4 5">ACAM 44</strain>
    </source>
</reference>
<dbReference type="Gene3D" id="2.40.50.100">
    <property type="match status" value="1"/>
</dbReference>
<dbReference type="InterPro" id="IPR006143">
    <property type="entry name" value="RND_pump_MFP"/>
</dbReference>
<dbReference type="GO" id="GO:0030313">
    <property type="term" value="C:cell envelope"/>
    <property type="evidence" value="ECO:0007669"/>
    <property type="project" value="TreeGrafter"/>
</dbReference>
<dbReference type="AlphaFoldDB" id="N1WS06"/>
<organism evidence="4 5">
    <name type="scientific">Psychroflexus gondwanensis ACAM 44</name>
    <dbReference type="NCBI Taxonomy" id="1189619"/>
    <lineage>
        <taxon>Bacteria</taxon>
        <taxon>Pseudomonadati</taxon>
        <taxon>Bacteroidota</taxon>
        <taxon>Flavobacteriia</taxon>
        <taxon>Flavobacteriales</taxon>
        <taxon>Flavobacteriaceae</taxon>
        <taxon>Psychroflexus</taxon>
    </lineage>
</organism>
<accession>N1WS06</accession>
<keyword evidence="2" id="KW-0813">Transport</keyword>
<dbReference type="PANTHER" id="PTHR30097">
    <property type="entry name" value="CATION EFFLUX SYSTEM PROTEIN CUSB"/>
    <property type="match status" value="1"/>
</dbReference>
<dbReference type="eggNOG" id="COG0845">
    <property type="taxonomic scope" value="Bacteria"/>
</dbReference>
<dbReference type="GO" id="GO:0060003">
    <property type="term" value="P:copper ion export"/>
    <property type="evidence" value="ECO:0007669"/>
    <property type="project" value="TreeGrafter"/>
</dbReference>
<dbReference type="Gene3D" id="1.10.287.470">
    <property type="entry name" value="Helix hairpin bin"/>
    <property type="match status" value="1"/>
</dbReference>
<evidence type="ECO:0000313" key="4">
    <source>
        <dbReference type="EMBL" id="EMY81800.1"/>
    </source>
</evidence>
<dbReference type="RefSeq" id="WP_003437242.1">
    <property type="nucleotide sequence ID" value="NZ_APLF01000004.1"/>
</dbReference>
<keyword evidence="5" id="KW-1185">Reference proteome</keyword>
<dbReference type="EMBL" id="APLF01000004">
    <property type="protein sequence ID" value="EMY81800.1"/>
    <property type="molecule type" value="Genomic_DNA"/>
</dbReference>
<dbReference type="Gene3D" id="2.40.30.170">
    <property type="match status" value="1"/>
</dbReference>
<dbReference type="GO" id="GO:0016020">
    <property type="term" value="C:membrane"/>
    <property type="evidence" value="ECO:0007669"/>
    <property type="project" value="InterPro"/>
</dbReference>
<sequence>MKRYIYTSLFLFNLIFLSCNDSKSTSAEVEHNEDEDLIEITGEQFETAQLELGNLKQNRFSEQFQVTGMIDVPPENRASVSSYFDGYISETRLLVGDEVQKGDLLVTLKNPDFIKMQQNYVESFSNLEFQTSEFERKENLLEDKVIAQKVFQSTKNDYLQAKAQLQATAEQIKLMNLNPKEIAEGNFTSEIRIYAPISGKISKLNVAQGKFLAKSEMIMEILDVEHVHLELDVFEKDILKIKKGDTLSFKIPEISDESFSAYVRLIGAEVNENRSVRIHAHPKKDNVNFSVGMFVNAYFKSNSKDYLALPETAFTEVDGETFVLQLDSKTDSLYTFTKIEVKTNAPQNGLKPILNSEQIDTEAQFLTRGVFDIITTGGGGHSH</sequence>
<comment type="similarity">
    <text evidence="1">Belongs to the membrane fusion protein (MFP) (TC 8.A.1) family.</text>
</comment>
<name>N1WS06_9FLAO</name>
<dbReference type="SUPFAM" id="SSF111369">
    <property type="entry name" value="HlyD-like secretion proteins"/>
    <property type="match status" value="1"/>
</dbReference>